<dbReference type="GO" id="GO:0005992">
    <property type="term" value="P:trehalose biosynthetic process"/>
    <property type="evidence" value="ECO:0007669"/>
    <property type="project" value="TreeGrafter"/>
</dbReference>
<reference evidence="2 3" key="1">
    <citation type="submission" date="2018-12" db="EMBL/GenBank/DDBJ databases">
        <title>three novel Halomonas strain isolated from plants.</title>
        <authorList>
            <person name="Sun C."/>
        </authorList>
    </citation>
    <scope>NUCLEOTIDE SEQUENCE [LARGE SCALE GENOMIC DNA]</scope>
    <source>
        <strain evidence="2 3">RC</strain>
    </source>
</reference>
<dbReference type="OrthoDB" id="9805159at2"/>
<evidence type="ECO:0000259" key="1">
    <source>
        <dbReference type="SMART" id="SM00642"/>
    </source>
</evidence>
<dbReference type="CDD" id="cd11336">
    <property type="entry name" value="AmyAc_MTSase"/>
    <property type="match status" value="1"/>
</dbReference>
<gene>
    <name evidence="2" type="primary">treY</name>
    <name evidence="2" type="ORF">ELY37_02220</name>
</gene>
<feature type="domain" description="Glycosyl hydrolase family 13 catalytic" evidence="1">
    <location>
        <begin position="16"/>
        <end position="491"/>
    </location>
</feature>
<dbReference type="PANTHER" id="PTHR10357">
    <property type="entry name" value="ALPHA-AMYLASE FAMILY MEMBER"/>
    <property type="match status" value="1"/>
</dbReference>
<dbReference type="Gene3D" id="3.20.20.80">
    <property type="entry name" value="Glycosidases"/>
    <property type="match status" value="3"/>
</dbReference>
<organism evidence="2 3">
    <name type="scientific">Vreelandella populi</name>
    <dbReference type="NCBI Taxonomy" id="2498858"/>
    <lineage>
        <taxon>Bacteria</taxon>
        <taxon>Pseudomonadati</taxon>
        <taxon>Pseudomonadota</taxon>
        <taxon>Gammaproteobacteria</taxon>
        <taxon>Oceanospirillales</taxon>
        <taxon>Halomonadaceae</taxon>
        <taxon>Vreelandella</taxon>
    </lineage>
</organism>
<name>A0A3S0X357_9GAMM</name>
<evidence type="ECO:0000313" key="3">
    <source>
        <dbReference type="Proteomes" id="UP000286912"/>
    </source>
</evidence>
<evidence type="ECO:0000313" key="2">
    <source>
        <dbReference type="EMBL" id="RUR48685.1"/>
    </source>
</evidence>
<keyword evidence="3" id="KW-1185">Reference proteome</keyword>
<dbReference type="SUPFAM" id="SSF51445">
    <property type="entry name" value="(Trans)glycosidases"/>
    <property type="match status" value="1"/>
</dbReference>
<dbReference type="InterPro" id="IPR006047">
    <property type="entry name" value="GH13_cat_dom"/>
</dbReference>
<dbReference type="EMBL" id="RZHD01000003">
    <property type="protein sequence ID" value="RUR48685.1"/>
    <property type="molecule type" value="Genomic_DNA"/>
</dbReference>
<dbReference type="GO" id="GO:0047470">
    <property type="term" value="F:(1,4)-alpha-D-glucan 1-alpha-D-glucosylmutase activity"/>
    <property type="evidence" value="ECO:0007669"/>
    <property type="project" value="TreeGrafter"/>
</dbReference>
<dbReference type="RefSeq" id="WP_126981439.1">
    <property type="nucleotide sequence ID" value="NZ_RZHD01000003.1"/>
</dbReference>
<dbReference type="PANTHER" id="PTHR10357:SF216">
    <property type="entry name" value="MALTOOLIGOSYL TREHALOSE SYNTHASE-RELATED"/>
    <property type="match status" value="1"/>
</dbReference>
<dbReference type="InterPro" id="IPR017853">
    <property type="entry name" value="GH"/>
</dbReference>
<dbReference type="Gene3D" id="3.30.1590.10">
    <property type="entry name" value="Maltooligosyl trehalose synthase, domain 2"/>
    <property type="match status" value="1"/>
</dbReference>
<protein>
    <submittedName>
        <fullName evidence="2">Malto-oligosyltrehalose synthase</fullName>
    </submittedName>
</protein>
<dbReference type="GO" id="GO:0030980">
    <property type="term" value="P:alpha-glucan catabolic process"/>
    <property type="evidence" value="ECO:0007669"/>
    <property type="project" value="TreeGrafter"/>
</dbReference>
<accession>A0A3S0X357</accession>
<dbReference type="AlphaFoldDB" id="A0A3S0X357"/>
<dbReference type="NCBIfam" id="TIGR02401">
    <property type="entry name" value="trehalose_TreY"/>
    <property type="match status" value="1"/>
</dbReference>
<comment type="caution">
    <text evidence="2">The sequence shown here is derived from an EMBL/GenBank/DDBJ whole genome shotgun (WGS) entry which is preliminary data.</text>
</comment>
<proteinExistence type="predicted"/>
<dbReference type="Proteomes" id="UP000286912">
    <property type="component" value="Unassembled WGS sequence"/>
</dbReference>
<sequence length="940" mass="105602">MNEIRATLRLQFHRDFTLADAERWVDYYAALGISHIYASPLQMSRAGSPHGYDGVDPTRIDPELGGEAALKSLVTRLRAHDMGLVLDIVPNHLAVGGSENPWWQDVLAWGGDSPYAGFFDIDWHSPDPTLNGKLLVPFLGAAYAEVLNSGELTLDYDAEAASFHVDYHEHRFPIDPRHYGDILRFSEHNALYEQAAFFEALQQDEDAYTSTQDARRQLNKVMESPEAQASLSAVMKLFNGTSTNAATRLHALLERQHYRLAWWRTASDEINWRRFFDVTELGGLRIEDPKVFEAVHALPLRLVEEGWVDGLRVDHVDGLADPRGYCLRLRQHLDALEEKRPSDAPRNVTLYVEKILGDGETLHTDWGIDGTSGYEFMNEVSGIQHDPANAAPLRQLWHEVSGRNPDFSSEVRLARREVLASLLASEFSACARALHAVARAQLSSRDITLAAIRRALEALIVHFPIYRSYADDTGRPDADHPFFTQAMQGARKALNPPDIGVLEALERWLGGEPPHDCTKDNERQLRQRAITRFQQLTSPVAAKAVEDTAGYRSAVLISRNDVGFDGEHFSHSAEYFHKANARRARDFPGSMVTTATHDHKRGEDVRARLAALSEHAVMFTSQVERWRKMAAPLRQSLPEGLAPSPGDELILYQIVLGAWSPTFDSQDNEALEHFNQRLAEWQLKALREAKLRSHWLWPDEAYESACRTFLEGLLTTAPLRDSIAAAARTLDFPGAINGLVQTVLRLTVPGVPDLYQGNEFWDYSLVDPDNRRPVDYGLRKTGLDQALPPAEALRTWRDGRVKQALIARLLKLRQRHPLLFDQGDYRPLMADGELANHVVAFTRRYTGYQLLVVVPRLTANLLDNTDRPHIPQERWEDTCLQPDPGCWRSVLTEATLEAGSAGISVASLLAELPVGVFLRADHMDSSTEAPPFHPHSELSK</sequence>
<dbReference type="InterPro" id="IPR012767">
    <property type="entry name" value="Trehalose_TreY"/>
</dbReference>
<dbReference type="Pfam" id="PF00128">
    <property type="entry name" value="Alpha-amylase"/>
    <property type="match status" value="1"/>
</dbReference>
<dbReference type="SMART" id="SM00642">
    <property type="entry name" value="Aamy"/>
    <property type="match status" value="1"/>
</dbReference>